<accession>A0ABY0ISF8</accession>
<reference evidence="7 8" key="1">
    <citation type="submission" date="2019-02" db="EMBL/GenBank/DDBJ databases">
        <title>Genomic Encyclopedia of Type Strains, Phase IV (KMG-IV): sequencing the most valuable type-strain genomes for metagenomic binning, comparative biology and taxonomic classification.</title>
        <authorList>
            <person name="Goeker M."/>
        </authorList>
    </citation>
    <scope>NUCLEOTIDE SEQUENCE [LARGE SCALE GENOMIC DNA]</scope>
    <source>
        <strain evidence="7 8">DSM 21223</strain>
    </source>
</reference>
<dbReference type="PANTHER" id="PTHR43133:SF63">
    <property type="entry name" value="RNA POLYMERASE SIGMA FACTOR FECI-RELATED"/>
    <property type="match status" value="1"/>
</dbReference>
<comment type="caution">
    <text evidence="7">The sequence shown here is derived from an EMBL/GenBank/DDBJ whole genome shotgun (WGS) entry which is preliminary data.</text>
</comment>
<keyword evidence="4" id="KW-0804">Transcription</keyword>
<keyword evidence="3" id="KW-0731">Sigma factor</keyword>
<dbReference type="InterPro" id="IPR007627">
    <property type="entry name" value="RNA_pol_sigma70_r2"/>
</dbReference>
<evidence type="ECO:0000256" key="1">
    <source>
        <dbReference type="ARBA" id="ARBA00010641"/>
    </source>
</evidence>
<comment type="similarity">
    <text evidence="1">Belongs to the sigma-70 factor family. ECF subfamily.</text>
</comment>
<protein>
    <submittedName>
        <fullName evidence="7">RNA polymerase sigma-70 factor (ECF subfamily)</fullName>
    </submittedName>
</protein>
<dbReference type="SUPFAM" id="SSF88659">
    <property type="entry name" value="Sigma3 and sigma4 domains of RNA polymerase sigma factors"/>
    <property type="match status" value="1"/>
</dbReference>
<keyword evidence="8" id="KW-1185">Reference proteome</keyword>
<organism evidence="7 8">
    <name type="scientific">Azospira oryzae</name>
    <dbReference type="NCBI Taxonomy" id="146939"/>
    <lineage>
        <taxon>Bacteria</taxon>
        <taxon>Pseudomonadati</taxon>
        <taxon>Pseudomonadota</taxon>
        <taxon>Betaproteobacteria</taxon>
        <taxon>Rhodocyclales</taxon>
        <taxon>Rhodocyclaceae</taxon>
        <taxon>Azospira</taxon>
    </lineage>
</organism>
<feature type="domain" description="RNA polymerase sigma factor 70 region 4 type 2" evidence="6">
    <location>
        <begin position="109"/>
        <end position="160"/>
    </location>
</feature>
<dbReference type="InterPro" id="IPR014284">
    <property type="entry name" value="RNA_pol_sigma-70_dom"/>
</dbReference>
<dbReference type="InterPro" id="IPR039425">
    <property type="entry name" value="RNA_pol_sigma-70-like"/>
</dbReference>
<name>A0ABY0ISF8_9RHOO</name>
<dbReference type="NCBIfam" id="TIGR02937">
    <property type="entry name" value="sigma70-ECF"/>
    <property type="match status" value="1"/>
</dbReference>
<dbReference type="InterPro" id="IPR013249">
    <property type="entry name" value="RNA_pol_sigma70_r4_t2"/>
</dbReference>
<dbReference type="InterPro" id="IPR013325">
    <property type="entry name" value="RNA_pol_sigma_r2"/>
</dbReference>
<dbReference type="InterPro" id="IPR013324">
    <property type="entry name" value="RNA_pol_sigma_r3/r4-like"/>
</dbReference>
<evidence type="ECO:0000259" key="6">
    <source>
        <dbReference type="Pfam" id="PF08281"/>
    </source>
</evidence>
<evidence type="ECO:0000313" key="8">
    <source>
        <dbReference type="Proteomes" id="UP000292136"/>
    </source>
</evidence>
<dbReference type="Gene3D" id="1.10.1740.10">
    <property type="match status" value="1"/>
</dbReference>
<proteinExistence type="inferred from homology"/>
<sequence length="165" mass="18742">MLGGEALAHLYLQHVAELRHYLAQRVACREVARELAQETFLRMMLSDGKDAIRNPRAFLYRIAANLAVDHYRAQAGRPREILPLEDCAEQACPRPGPEQVASARQTLARLAVAVEQLPPRCREVFLRHKFDGCRQADLAREYGISVNAIEKHLIRALVQLRLCLH</sequence>
<evidence type="ECO:0000259" key="5">
    <source>
        <dbReference type="Pfam" id="PF04542"/>
    </source>
</evidence>
<evidence type="ECO:0000313" key="7">
    <source>
        <dbReference type="EMBL" id="RZT76629.1"/>
    </source>
</evidence>
<dbReference type="Pfam" id="PF08281">
    <property type="entry name" value="Sigma70_r4_2"/>
    <property type="match status" value="1"/>
</dbReference>
<gene>
    <name evidence="7" type="ORF">EV678_2508</name>
</gene>
<evidence type="ECO:0000256" key="4">
    <source>
        <dbReference type="ARBA" id="ARBA00023163"/>
    </source>
</evidence>
<evidence type="ECO:0000256" key="3">
    <source>
        <dbReference type="ARBA" id="ARBA00023082"/>
    </source>
</evidence>
<dbReference type="PANTHER" id="PTHR43133">
    <property type="entry name" value="RNA POLYMERASE ECF-TYPE SIGMA FACTO"/>
    <property type="match status" value="1"/>
</dbReference>
<dbReference type="Proteomes" id="UP000292136">
    <property type="component" value="Unassembled WGS sequence"/>
</dbReference>
<dbReference type="SUPFAM" id="SSF88946">
    <property type="entry name" value="Sigma2 domain of RNA polymerase sigma factors"/>
    <property type="match status" value="1"/>
</dbReference>
<dbReference type="RefSeq" id="WP_130459747.1">
    <property type="nucleotide sequence ID" value="NZ_SHKM01000002.1"/>
</dbReference>
<dbReference type="Pfam" id="PF04542">
    <property type="entry name" value="Sigma70_r2"/>
    <property type="match status" value="1"/>
</dbReference>
<dbReference type="EMBL" id="SHKM01000002">
    <property type="protein sequence ID" value="RZT76629.1"/>
    <property type="molecule type" value="Genomic_DNA"/>
</dbReference>
<feature type="domain" description="RNA polymerase sigma-70 region 2" evidence="5">
    <location>
        <begin position="10"/>
        <end position="75"/>
    </location>
</feature>
<dbReference type="Gene3D" id="1.10.10.10">
    <property type="entry name" value="Winged helix-like DNA-binding domain superfamily/Winged helix DNA-binding domain"/>
    <property type="match status" value="1"/>
</dbReference>
<keyword evidence="2" id="KW-0805">Transcription regulation</keyword>
<dbReference type="InterPro" id="IPR036388">
    <property type="entry name" value="WH-like_DNA-bd_sf"/>
</dbReference>
<evidence type="ECO:0000256" key="2">
    <source>
        <dbReference type="ARBA" id="ARBA00023015"/>
    </source>
</evidence>